<sequence length="203" mass="23471">MGMPLLKVKERKETNKKYLKKIRKEGFVPAVIYGHNKKTKEVQFNKQELDKTLNHYGVGSSVQLSMGDEIRLAIIKDVQRHITKLHVLHIDLQELDEKEKVRVKLPIYLINKSAVESSTSVIQQQMTELEIQTLPKYLPQSIEVDVSTMKYGEPLTVKDLWVFNNENIEVLSDKDEIVALLAASTKLEIKEEEDPDDLLRKLY</sequence>
<proteinExistence type="inferred from homology"/>
<dbReference type="EMBL" id="CP078093">
    <property type="protein sequence ID" value="QXM07149.1"/>
    <property type="molecule type" value="Genomic_DNA"/>
</dbReference>
<dbReference type="PANTHER" id="PTHR33284:SF1">
    <property type="entry name" value="RIBOSOMAL PROTEIN L25_GLN-TRNA SYNTHETASE, ANTI-CODON-BINDING DOMAIN-CONTAINING PROTEIN"/>
    <property type="match status" value="1"/>
</dbReference>
<organism evidence="4 5">
    <name type="scientific">Crassaminicella indica</name>
    <dbReference type="NCBI Taxonomy" id="2855394"/>
    <lineage>
        <taxon>Bacteria</taxon>
        <taxon>Bacillati</taxon>
        <taxon>Bacillota</taxon>
        <taxon>Clostridia</taxon>
        <taxon>Eubacteriales</taxon>
        <taxon>Clostridiaceae</taxon>
        <taxon>Crassaminicella</taxon>
    </lineage>
</organism>
<comment type="subunit">
    <text evidence="1">Part of the 50S ribosomal subunit; part of the 5S rRNA/L5/L18/L25 subcomplex. Contacts the 5S rRNA. Binds to the 5S rRNA independently of L5 and L18.</text>
</comment>
<name>A0ABX8RFF5_9CLOT</name>
<evidence type="ECO:0000313" key="5">
    <source>
        <dbReference type="Proteomes" id="UP000886818"/>
    </source>
</evidence>
<keyword evidence="1" id="KW-0699">rRNA-binding</keyword>
<gene>
    <name evidence="1" type="primary">rplY</name>
    <name evidence="1" type="synonym">ctc</name>
    <name evidence="4" type="ORF">KVH43_05460</name>
</gene>
<dbReference type="InterPro" id="IPR020930">
    <property type="entry name" value="Ribosomal_uL5_bac-type"/>
</dbReference>
<keyword evidence="1 4" id="KW-0689">Ribosomal protein</keyword>
<feature type="domain" description="Large ribosomal subunit protein bL25 L25" evidence="2">
    <location>
        <begin position="6"/>
        <end position="92"/>
    </location>
</feature>
<dbReference type="InterPro" id="IPR001021">
    <property type="entry name" value="Ribosomal_bL25_long"/>
</dbReference>
<comment type="function">
    <text evidence="1">This is one of the proteins that binds to the 5S RNA in the ribosome where it forms part of the central protuberance.</text>
</comment>
<keyword evidence="1" id="KW-0687">Ribonucleoprotein</keyword>
<dbReference type="Proteomes" id="UP000886818">
    <property type="component" value="Chromosome"/>
</dbReference>
<evidence type="ECO:0000259" key="2">
    <source>
        <dbReference type="Pfam" id="PF01386"/>
    </source>
</evidence>
<reference evidence="4" key="1">
    <citation type="submission" date="2021-07" db="EMBL/GenBank/DDBJ databases">
        <title>Complete genome sequence of Crassaminicella sp. 143-21, isolated from a deep-sea hydrothermal vent.</title>
        <authorList>
            <person name="Li X."/>
        </authorList>
    </citation>
    <scope>NUCLEOTIDE SEQUENCE</scope>
    <source>
        <strain evidence="4">143-21</strain>
    </source>
</reference>
<keyword evidence="1" id="KW-0694">RNA-binding</keyword>
<evidence type="ECO:0000313" key="4">
    <source>
        <dbReference type="EMBL" id="QXM07149.1"/>
    </source>
</evidence>
<dbReference type="CDD" id="cd00495">
    <property type="entry name" value="Ribosomal_L25_TL5_CTC"/>
    <property type="match status" value="1"/>
</dbReference>
<dbReference type="PANTHER" id="PTHR33284">
    <property type="entry name" value="RIBOSOMAL PROTEIN L25/GLN-TRNA SYNTHETASE, ANTI-CODON-BINDING DOMAIN-CONTAINING PROTEIN"/>
    <property type="match status" value="1"/>
</dbReference>
<keyword evidence="5" id="KW-1185">Reference proteome</keyword>
<dbReference type="Pfam" id="PF14693">
    <property type="entry name" value="Ribosomal_TL5_C"/>
    <property type="match status" value="1"/>
</dbReference>
<comment type="similarity">
    <text evidence="1">Belongs to the bacterial ribosomal protein bL25 family. CTC subfamily.</text>
</comment>
<dbReference type="RefSeq" id="WP_218283835.1">
    <property type="nucleotide sequence ID" value="NZ_CP078093.1"/>
</dbReference>
<feature type="domain" description="Large ribosomal subunit protein bL25 beta" evidence="3">
    <location>
        <begin position="100"/>
        <end position="183"/>
    </location>
</feature>
<dbReference type="Pfam" id="PF01386">
    <property type="entry name" value="Ribosomal_L25p"/>
    <property type="match status" value="1"/>
</dbReference>
<dbReference type="GO" id="GO:0005840">
    <property type="term" value="C:ribosome"/>
    <property type="evidence" value="ECO:0007669"/>
    <property type="project" value="UniProtKB-KW"/>
</dbReference>
<evidence type="ECO:0000259" key="3">
    <source>
        <dbReference type="Pfam" id="PF14693"/>
    </source>
</evidence>
<dbReference type="NCBIfam" id="TIGR00731">
    <property type="entry name" value="bL25_bact_ctc"/>
    <property type="match status" value="1"/>
</dbReference>
<evidence type="ECO:0000256" key="1">
    <source>
        <dbReference type="HAMAP-Rule" id="MF_01334"/>
    </source>
</evidence>
<dbReference type="InterPro" id="IPR029751">
    <property type="entry name" value="Ribosomal_L25_dom"/>
</dbReference>
<dbReference type="InterPro" id="IPR020057">
    <property type="entry name" value="Ribosomal_bL25_b-dom"/>
</dbReference>
<accession>A0ABX8RFF5</accession>
<dbReference type="HAMAP" id="MF_01334">
    <property type="entry name" value="Ribosomal_bL25_CTC"/>
    <property type="match status" value="1"/>
</dbReference>
<protein>
    <recommendedName>
        <fullName evidence="1">Large ribosomal subunit protein bL25</fullName>
    </recommendedName>
    <alternativeName>
        <fullName evidence="1">General stress protein CTC</fullName>
    </alternativeName>
</protein>